<dbReference type="AlphaFoldDB" id="A0A8J3IBS7"/>
<keyword evidence="3" id="KW-1185">Reference proteome</keyword>
<feature type="region of interest" description="Disordered" evidence="1">
    <location>
        <begin position="1"/>
        <end position="47"/>
    </location>
</feature>
<dbReference type="EMBL" id="BNJF01000004">
    <property type="protein sequence ID" value="GHO48474.1"/>
    <property type="molecule type" value="Genomic_DNA"/>
</dbReference>
<comment type="caution">
    <text evidence="2">The sequence shown here is derived from an EMBL/GenBank/DDBJ whole genome shotgun (WGS) entry which is preliminary data.</text>
</comment>
<evidence type="ECO:0000256" key="1">
    <source>
        <dbReference type="SAM" id="MobiDB-lite"/>
    </source>
</evidence>
<accession>A0A8J3IBS7</accession>
<feature type="compositionally biased region" description="Polar residues" evidence="1">
    <location>
        <begin position="357"/>
        <end position="382"/>
    </location>
</feature>
<protein>
    <submittedName>
        <fullName evidence="2">Uncharacterized protein</fullName>
    </submittedName>
</protein>
<feature type="region of interest" description="Disordered" evidence="1">
    <location>
        <begin position="356"/>
        <end position="389"/>
    </location>
</feature>
<gene>
    <name evidence="2" type="ORF">KSX_66370</name>
</gene>
<reference evidence="2" key="1">
    <citation type="submission" date="2020-10" db="EMBL/GenBank/DDBJ databases">
        <title>Taxonomic study of unclassified bacteria belonging to the class Ktedonobacteria.</title>
        <authorList>
            <person name="Yabe S."/>
            <person name="Wang C.M."/>
            <person name="Zheng Y."/>
            <person name="Sakai Y."/>
            <person name="Cavaletti L."/>
            <person name="Monciardini P."/>
            <person name="Donadio S."/>
        </authorList>
    </citation>
    <scope>NUCLEOTIDE SEQUENCE</scope>
    <source>
        <strain evidence="2">SOSP1-1</strain>
    </source>
</reference>
<proteinExistence type="predicted"/>
<evidence type="ECO:0000313" key="3">
    <source>
        <dbReference type="Proteomes" id="UP000612362"/>
    </source>
</evidence>
<organism evidence="2 3">
    <name type="scientific">Ktedonospora formicarum</name>
    <dbReference type="NCBI Taxonomy" id="2778364"/>
    <lineage>
        <taxon>Bacteria</taxon>
        <taxon>Bacillati</taxon>
        <taxon>Chloroflexota</taxon>
        <taxon>Ktedonobacteria</taxon>
        <taxon>Ktedonobacterales</taxon>
        <taxon>Ktedonobacteraceae</taxon>
        <taxon>Ktedonospora</taxon>
    </lineage>
</organism>
<dbReference type="Proteomes" id="UP000612362">
    <property type="component" value="Unassembled WGS sequence"/>
</dbReference>
<evidence type="ECO:0000313" key="2">
    <source>
        <dbReference type="EMBL" id="GHO48474.1"/>
    </source>
</evidence>
<sequence>MTHQSERQTDAMTWQPVAKEQKTPGELLPKSHASGNMLEDVTKTSGSPLRQHLAEIGAVLRDLSPAHLRELAQDCSQRFSQSNEKAGVYLKRLHEQPEILHLAAVDALVRTWFPDPGHEPTRLNAGWVLSRYRAYSEQGEEPPADIFAWARWVIEFGFNYEALEMVLEAAACQQNAEVRGYVRPLPHELVLNGACLDALRRQRFWNKGAGAGMLAHGLVFVDLDGALFTPQEYEQYRRQVLEYALAGRPGEEPLDDGEMHAYLAWLALHPEARESPEVSLSRLSPPLFHLASQLAEQIDHQRFKLCASQHPGTGEEVIQVIERHSPDNDWLLWTQDHVSLWLEAYQAQESEKENHFNGHNVTSTSNNAHNAAGEMSQTNTPTHTRRGAI</sequence>
<name>A0A8J3IBS7_9CHLR</name>